<dbReference type="RefSeq" id="WP_076453590.1">
    <property type="nucleotide sequence ID" value="NZ_FTOB01000001.1"/>
</dbReference>
<dbReference type="SUPFAM" id="SSF54211">
    <property type="entry name" value="Ribosomal protein S5 domain 2-like"/>
    <property type="match status" value="1"/>
</dbReference>
<keyword evidence="2" id="KW-1185">Reference proteome</keyword>
<keyword evidence="1" id="KW-0418">Kinase</keyword>
<evidence type="ECO:0000313" key="2">
    <source>
        <dbReference type="Proteomes" id="UP000185728"/>
    </source>
</evidence>
<dbReference type="GO" id="GO:0016301">
    <property type="term" value="F:kinase activity"/>
    <property type="evidence" value="ECO:0007669"/>
    <property type="project" value="UniProtKB-KW"/>
</dbReference>
<dbReference type="EMBL" id="FTOB01000001">
    <property type="protein sequence ID" value="SIS42024.1"/>
    <property type="molecule type" value="Genomic_DNA"/>
</dbReference>
<sequence>MTKEFYSNGKLLLTGEYAILDGACGLAVPTKFGQSLKISPNTTRELSWQSLDEKGDTWFKTTLDIDKVLNPKNRPSGESVDEVLIRLLQEANQLNPDFLSESQGIEVETRLDFPRDWGLGSSSTLINNIAQWAKVDAFQLLWNAFSGSGYDIACAQNNSPILYQVKEKKPRVKPVEFNPKFLDRLFFVHLDKKQNSREGISQYRKMEFDKLRLTESVTRLTQEILKCEDLPTFKTLLERHEALLSRTLQTPTIKQQLFQDYPGTIKSLGAWGGDFVLVSGNQSTPEYFKKKGYPTTLNYTQMVL</sequence>
<dbReference type="InterPro" id="IPR047765">
    <property type="entry name" value="GHMP_GYDIA-like"/>
</dbReference>
<gene>
    <name evidence="1" type="ORF">SAMN05421766_101783</name>
</gene>
<reference evidence="1 2" key="1">
    <citation type="submission" date="2017-01" db="EMBL/GenBank/DDBJ databases">
        <authorList>
            <person name="Varghese N."/>
            <person name="Submissions S."/>
        </authorList>
    </citation>
    <scope>NUCLEOTIDE SEQUENCE [LARGE SCALE GENOMIC DNA]</scope>
    <source>
        <strain evidence="1 2">DSM 2061</strain>
    </source>
</reference>
<accession>A0ABY1KJK5</accession>
<name>A0ABY1KJK5_9FLAO</name>
<protein>
    <submittedName>
        <fullName evidence="1">Mevalonate kinase</fullName>
    </submittedName>
</protein>
<dbReference type="InterPro" id="IPR020568">
    <property type="entry name" value="Ribosomal_Su5_D2-typ_SF"/>
</dbReference>
<organism evidence="1 2">
    <name type="scientific">Zobellia uliginosa</name>
    <dbReference type="NCBI Taxonomy" id="143224"/>
    <lineage>
        <taxon>Bacteria</taxon>
        <taxon>Pseudomonadati</taxon>
        <taxon>Bacteroidota</taxon>
        <taxon>Flavobacteriia</taxon>
        <taxon>Flavobacteriales</taxon>
        <taxon>Flavobacteriaceae</taxon>
        <taxon>Zobellia</taxon>
    </lineage>
</organism>
<proteinExistence type="predicted"/>
<dbReference type="NCBIfam" id="NF040656">
    <property type="entry name" value="GHMP_GYDIA"/>
    <property type="match status" value="1"/>
</dbReference>
<keyword evidence="1" id="KW-0808">Transferase</keyword>
<comment type="caution">
    <text evidence="1">The sequence shown here is derived from an EMBL/GenBank/DDBJ whole genome shotgun (WGS) entry which is preliminary data.</text>
</comment>
<dbReference type="Proteomes" id="UP000185728">
    <property type="component" value="Unassembled WGS sequence"/>
</dbReference>
<dbReference type="InterPro" id="IPR014721">
    <property type="entry name" value="Ribsml_uS5_D2-typ_fold_subgr"/>
</dbReference>
<dbReference type="Gene3D" id="3.30.230.10">
    <property type="match status" value="1"/>
</dbReference>
<evidence type="ECO:0000313" key="1">
    <source>
        <dbReference type="EMBL" id="SIS42024.1"/>
    </source>
</evidence>